<feature type="transmembrane region" description="Helical" evidence="5">
    <location>
        <begin position="540"/>
        <end position="563"/>
    </location>
</feature>
<feature type="region of interest" description="Disordered" evidence="4">
    <location>
        <begin position="508"/>
        <end position="533"/>
    </location>
</feature>
<evidence type="ECO:0000256" key="5">
    <source>
        <dbReference type="SAM" id="Phobius"/>
    </source>
</evidence>
<evidence type="ECO:0000256" key="2">
    <source>
        <dbReference type="ARBA" id="ARBA00022750"/>
    </source>
</evidence>
<protein>
    <recommendedName>
        <fullName evidence="7">Peptidase A1 domain-containing protein</fullName>
    </recommendedName>
</protein>
<feature type="signal peptide" evidence="6">
    <location>
        <begin position="1"/>
        <end position="17"/>
    </location>
</feature>
<dbReference type="Proteomes" id="UP001565368">
    <property type="component" value="Unassembled WGS sequence"/>
</dbReference>
<dbReference type="InterPro" id="IPR033121">
    <property type="entry name" value="PEPTIDASE_A1"/>
</dbReference>
<feature type="domain" description="Peptidase A1" evidence="7">
    <location>
        <begin position="157"/>
        <end position="488"/>
    </location>
</feature>
<dbReference type="CDD" id="cd05471">
    <property type="entry name" value="pepsin_like"/>
    <property type="match status" value="1"/>
</dbReference>
<sequence>MVHTAGVLTAVLTLAAAFVPAPAYASFDRRDNVERQSENGASERISNAVAGPGPTTLALRYDARRELSADPSVRRAWLRDQSLRIRTKYREHLDGDAQERVDRDTRAAVAERRALRPRQDGGAGGSASNSNSSAPTVEANLDEANDMLTVWGRDTFYTTEVAVGTPPQIFEIHIDTGSANFYVFDSSCAGAECKKDKLYNSKASATFIDLPDLGTSNLTFGTGFSYGHWGADTVQMAGYSVTDLVFLRASEHDTTYALTNITGIMGMGWQGLSAQKHTPFWQALAPQWKDKRMGFYIGRVSSLNIADTPDQTSAAISTAQGGGLMTLGGISDALIAGDITYVPLIALDFWRIPMDQITLNDYTHNPEGANTAIIDTGSSVIMGPSASVAQLYANIPGAKQMTDPGMEGYYNFPCSQVTNISLSLQFGGASYAVNPVDMVRSRTGDSCTGSIMAMNVSSNARFQWIIGDSFLKNVYTVFRYDPPAVGFANLVQTAQANLTGLGIPLNGTTSGGRQNTTVKNPSFGPGMGTKKSNKSKVQTALGATFGALAGVGLLAWLLCFIGYRRWYRPRRERRKSLAAQRPAIIDIESKSSPKPADLTDGRFSDTTSSNASGDETRVGHSEEKKVSIASDDDAKFSVMTKVRSVASDDLTSEGSHGQGVPVAIAQELDLPVESPIESLAPPGQALLAPPRPVSLAPSSHVDLATDEDTGAPQLTLPKLKRLTIGLGGSPNASNGSTPNASKPSLLP</sequence>
<dbReference type="Pfam" id="PF00026">
    <property type="entry name" value="Asp"/>
    <property type="match status" value="1"/>
</dbReference>
<dbReference type="InterPro" id="IPR001969">
    <property type="entry name" value="Aspartic_peptidase_AS"/>
</dbReference>
<gene>
    <name evidence="8" type="ORF">Q8F55_005489</name>
</gene>
<evidence type="ECO:0000256" key="4">
    <source>
        <dbReference type="SAM" id="MobiDB-lite"/>
    </source>
</evidence>
<dbReference type="InterPro" id="IPR001461">
    <property type="entry name" value="Aspartic_peptidase_A1"/>
</dbReference>
<dbReference type="PANTHER" id="PTHR47966:SF6">
    <property type="entry name" value="PEPTIDASE A1 DOMAIN-CONTAINING PROTEIN"/>
    <property type="match status" value="1"/>
</dbReference>
<keyword evidence="9" id="KW-1185">Reference proteome</keyword>
<keyword evidence="5" id="KW-0472">Membrane</keyword>
<keyword evidence="5" id="KW-0812">Transmembrane</keyword>
<feature type="compositionally biased region" description="Low complexity" evidence="4">
    <location>
        <begin position="679"/>
        <end position="688"/>
    </location>
</feature>
<accession>A0ABR3Q2J3</accession>
<keyword evidence="3" id="KW-0645">Protease</keyword>
<feature type="compositionally biased region" description="Polar residues" evidence="4">
    <location>
        <begin position="730"/>
        <end position="747"/>
    </location>
</feature>
<dbReference type="InterPro" id="IPR021109">
    <property type="entry name" value="Peptidase_aspartic_dom_sf"/>
</dbReference>
<feature type="compositionally biased region" description="Polar residues" evidence="4">
    <location>
        <begin position="508"/>
        <end position="520"/>
    </location>
</feature>
<reference evidence="8 9" key="1">
    <citation type="submission" date="2023-08" db="EMBL/GenBank/DDBJ databases">
        <title>Annotated Genome Sequence of Vanrija albida AlHP1.</title>
        <authorList>
            <person name="Herzog R."/>
        </authorList>
    </citation>
    <scope>NUCLEOTIDE SEQUENCE [LARGE SCALE GENOMIC DNA]</scope>
    <source>
        <strain evidence="8 9">AlHP1</strain>
    </source>
</reference>
<evidence type="ECO:0000259" key="7">
    <source>
        <dbReference type="PROSITE" id="PS51767"/>
    </source>
</evidence>
<feature type="region of interest" description="Disordered" evidence="4">
    <location>
        <begin position="34"/>
        <end position="54"/>
    </location>
</feature>
<organism evidence="8 9">
    <name type="scientific">Vanrija albida</name>
    <dbReference type="NCBI Taxonomy" id="181172"/>
    <lineage>
        <taxon>Eukaryota</taxon>
        <taxon>Fungi</taxon>
        <taxon>Dikarya</taxon>
        <taxon>Basidiomycota</taxon>
        <taxon>Agaricomycotina</taxon>
        <taxon>Tremellomycetes</taxon>
        <taxon>Trichosporonales</taxon>
        <taxon>Trichosporonaceae</taxon>
        <taxon>Vanrija</taxon>
    </lineage>
</organism>
<keyword evidence="2 3" id="KW-0064">Aspartyl protease</keyword>
<feature type="compositionally biased region" description="Polar residues" evidence="4">
    <location>
        <begin position="604"/>
        <end position="613"/>
    </location>
</feature>
<dbReference type="PROSITE" id="PS00141">
    <property type="entry name" value="ASP_PROTEASE"/>
    <property type="match status" value="1"/>
</dbReference>
<feature type="compositionally biased region" description="Basic and acidic residues" evidence="4">
    <location>
        <begin position="587"/>
        <end position="603"/>
    </location>
</feature>
<dbReference type="PRINTS" id="PR00792">
    <property type="entry name" value="PEPSIN"/>
</dbReference>
<evidence type="ECO:0000313" key="8">
    <source>
        <dbReference type="EMBL" id="KAL1408676.1"/>
    </source>
</evidence>
<comment type="similarity">
    <text evidence="1 3">Belongs to the peptidase A1 family.</text>
</comment>
<feature type="region of interest" description="Disordered" evidence="4">
    <location>
        <begin position="586"/>
        <end position="626"/>
    </location>
</feature>
<keyword evidence="6" id="KW-0732">Signal</keyword>
<feature type="region of interest" description="Disordered" evidence="4">
    <location>
        <begin position="112"/>
        <end position="136"/>
    </location>
</feature>
<keyword evidence="5" id="KW-1133">Transmembrane helix</keyword>
<comment type="caution">
    <text evidence="8">The sequence shown here is derived from an EMBL/GenBank/DDBJ whole genome shotgun (WGS) entry which is preliminary data.</text>
</comment>
<keyword evidence="3" id="KW-0378">Hydrolase</keyword>
<dbReference type="Gene3D" id="2.40.70.10">
    <property type="entry name" value="Acid Proteases"/>
    <property type="match status" value="2"/>
</dbReference>
<dbReference type="RefSeq" id="XP_069208620.1">
    <property type="nucleotide sequence ID" value="XM_069353978.1"/>
</dbReference>
<proteinExistence type="inferred from homology"/>
<name>A0ABR3Q2J3_9TREE</name>
<dbReference type="EMBL" id="JBBXJM010000004">
    <property type="protein sequence ID" value="KAL1408676.1"/>
    <property type="molecule type" value="Genomic_DNA"/>
</dbReference>
<dbReference type="PROSITE" id="PS51767">
    <property type="entry name" value="PEPTIDASE_A1"/>
    <property type="match status" value="1"/>
</dbReference>
<evidence type="ECO:0000256" key="6">
    <source>
        <dbReference type="SAM" id="SignalP"/>
    </source>
</evidence>
<evidence type="ECO:0000313" key="9">
    <source>
        <dbReference type="Proteomes" id="UP001565368"/>
    </source>
</evidence>
<dbReference type="GeneID" id="95986532"/>
<dbReference type="SUPFAM" id="SSF50630">
    <property type="entry name" value="Acid proteases"/>
    <property type="match status" value="1"/>
</dbReference>
<feature type="region of interest" description="Disordered" evidence="4">
    <location>
        <begin position="675"/>
        <end position="698"/>
    </location>
</feature>
<feature type="chain" id="PRO_5045871683" description="Peptidase A1 domain-containing protein" evidence="6">
    <location>
        <begin position="18"/>
        <end position="747"/>
    </location>
</feature>
<evidence type="ECO:0000256" key="3">
    <source>
        <dbReference type="RuleBase" id="RU000454"/>
    </source>
</evidence>
<dbReference type="InterPro" id="IPR034164">
    <property type="entry name" value="Pepsin-like_dom"/>
</dbReference>
<evidence type="ECO:0000256" key="1">
    <source>
        <dbReference type="ARBA" id="ARBA00007447"/>
    </source>
</evidence>
<dbReference type="PANTHER" id="PTHR47966">
    <property type="entry name" value="BETA-SITE APP-CLEAVING ENZYME, ISOFORM A-RELATED"/>
    <property type="match status" value="1"/>
</dbReference>
<feature type="compositionally biased region" description="Basic and acidic residues" evidence="4">
    <location>
        <begin position="614"/>
        <end position="626"/>
    </location>
</feature>
<feature type="region of interest" description="Disordered" evidence="4">
    <location>
        <begin position="722"/>
        <end position="747"/>
    </location>
</feature>